<evidence type="ECO:0000259" key="7">
    <source>
        <dbReference type="Pfam" id="PF02234"/>
    </source>
</evidence>
<evidence type="ECO:0000256" key="2">
    <source>
        <dbReference type="ARBA" id="ARBA00006726"/>
    </source>
</evidence>
<evidence type="ECO:0000256" key="3">
    <source>
        <dbReference type="ARBA" id="ARBA00023013"/>
    </source>
</evidence>
<feature type="domain" description="Cyclin-dependent kinase inhibitor" evidence="7">
    <location>
        <begin position="54"/>
        <end position="105"/>
    </location>
</feature>
<protein>
    <submittedName>
        <fullName evidence="9">Uncharacterized protein LOC116945655</fullName>
    </submittedName>
</protein>
<dbReference type="AlphaFoldDB" id="A0AAJ7TDY8"/>
<proteinExistence type="inferred from homology"/>
<keyword evidence="8" id="KW-1185">Reference proteome</keyword>
<comment type="subcellular location">
    <subcellularLocation>
        <location evidence="1">Nucleus</location>
    </subcellularLocation>
</comment>
<feature type="region of interest" description="Disordered" evidence="6">
    <location>
        <begin position="13"/>
        <end position="35"/>
    </location>
</feature>
<dbReference type="Pfam" id="PF02234">
    <property type="entry name" value="CDI"/>
    <property type="match status" value="1"/>
</dbReference>
<dbReference type="PANTHER" id="PTHR10265">
    <property type="entry name" value="CYCLIN-DEPENDENT KINASE INHIBITOR 1"/>
    <property type="match status" value="1"/>
</dbReference>
<keyword evidence="5" id="KW-0131">Cell cycle</keyword>
<dbReference type="KEGG" id="pmrn:116945655"/>
<feature type="region of interest" description="Disordered" evidence="6">
    <location>
        <begin position="200"/>
        <end position="224"/>
    </location>
</feature>
<evidence type="ECO:0000256" key="5">
    <source>
        <dbReference type="ARBA" id="ARBA00023306"/>
    </source>
</evidence>
<comment type="similarity">
    <text evidence="2">Belongs to the CDI family.</text>
</comment>
<evidence type="ECO:0000256" key="4">
    <source>
        <dbReference type="ARBA" id="ARBA00023242"/>
    </source>
</evidence>
<dbReference type="GO" id="GO:0004861">
    <property type="term" value="F:cyclin-dependent protein serine/threonine kinase inhibitor activity"/>
    <property type="evidence" value="ECO:0007669"/>
    <property type="project" value="InterPro"/>
</dbReference>
<dbReference type="Gene3D" id="4.10.365.10">
    <property type="entry name" value="p27"/>
    <property type="match status" value="1"/>
</dbReference>
<evidence type="ECO:0000256" key="1">
    <source>
        <dbReference type="ARBA" id="ARBA00004123"/>
    </source>
</evidence>
<evidence type="ECO:0000313" key="8">
    <source>
        <dbReference type="Proteomes" id="UP001318040"/>
    </source>
</evidence>
<feature type="compositionally biased region" description="Basic residues" evidence="6">
    <location>
        <begin position="167"/>
        <end position="178"/>
    </location>
</feature>
<organism evidence="8 9">
    <name type="scientific">Petromyzon marinus</name>
    <name type="common">Sea lamprey</name>
    <dbReference type="NCBI Taxonomy" id="7757"/>
    <lineage>
        <taxon>Eukaryota</taxon>
        <taxon>Metazoa</taxon>
        <taxon>Chordata</taxon>
        <taxon>Craniata</taxon>
        <taxon>Vertebrata</taxon>
        <taxon>Cyclostomata</taxon>
        <taxon>Hyperoartia</taxon>
        <taxon>Petromyzontiformes</taxon>
        <taxon>Petromyzontidae</taxon>
        <taxon>Petromyzon</taxon>
    </lineage>
</organism>
<gene>
    <name evidence="9" type="primary">LOC116945655</name>
</gene>
<feature type="region of interest" description="Disordered" evidence="6">
    <location>
        <begin position="129"/>
        <end position="180"/>
    </location>
</feature>
<dbReference type="Proteomes" id="UP001318040">
    <property type="component" value="Chromosome 24"/>
</dbReference>
<evidence type="ECO:0000313" key="9">
    <source>
        <dbReference type="RefSeq" id="XP_032816070.1"/>
    </source>
</evidence>
<dbReference type="RefSeq" id="XP_032816070.1">
    <property type="nucleotide sequence ID" value="XM_032960179.1"/>
</dbReference>
<reference evidence="9" key="1">
    <citation type="submission" date="2025-08" db="UniProtKB">
        <authorList>
            <consortium name="RefSeq"/>
        </authorList>
    </citation>
    <scope>IDENTIFICATION</scope>
    <source>
        <tissue evidence="9">Sperm</tissue>
    </source>
</reference>
<evidence type="ECO:0000256" key="6">
    <source>
        <dbReference type="SAM" id="MobiDB-lite"/>
    </source>
</evidence>
<sequence length="224" mass="24637">MSLAHSVEVCRGISGSARDPPNRGAGPLSRNPLRPLNSAVCRNLFGGPGEEGGQRDSQLRRELCELAKRDCERWGFDFERGTPLSPCLDAAGEEQEGSRYAWEKLDAQQVPTLYWPTIVSGGGGGIVHPWAGDAGGDDGERLEGDCSSSSCSRRRVATGERDSSRDGRKRRSHRRRCRERQPHLDLTDYFVKRRYACAESGPCAESPTSQQHSVSTPEQVDLHS</sequence>
<feature type="compositionally biased region" description="Basic and acidic residues" evidence="6">
    <location>
        <begin position="157"/>
        <end position="166"/>
    </location>
</feature>
<name>A0AAJ7TDY8_PETMA</name>
<dbReference type="InterPro" id="IPR003175">
    <property type="entry name" value="CDI_dom"/>
</dbReference>
<accession>A0AAJ7TDY8</accession>
<dbReference type="GO" id="GO:0005634">
    <property type="term" value="C:nucleus"/>
    <property type="evidence" value="ECO:0007669"/>
    <property type="project" value="UniProtKB-SubCell"/>
</dbReference>
<dbReference type="GO" id="GO:0051726">
    <property type="term" value="P:regulation of cell cycle"/>
    <property type="evidence" value="ECO:0007669"/>
    <property type="project" value="InterPro"/>
</dbReference>
<dbReference type="PANTHER" id="PTHR10265:SF45">
    <property type="entry name" value="DACAPO"/>
    <property type="match status" value="1"/>
</dbReference>
<feature type="compositionally biased region" description="Polar residues" evidence="6">
    <location>
        <begin position="206"/>
        <end position="218"/>
    </location>
</feature>
<keyword evidence="4" id="KW-0539">Nucleus</keyword>
<dbReference type="InterPro" id="IPR044898">
    <property type="entry name" value="CDI_dom_sf"/>
</dbReference>
<keyword evidence="3" id="KW-0649">Protein kinase inhibitor</keyword>